<evidence type="ECO:0000313" key="7">
    <source>
        <dbReference type="EMBL" id="GGG99276.1"/>
    </source>
</evidence>
<comment type="similarity">
    <text evidence="1">Belongs to the sigma-70 factor family. ECF subfamily.</text>
</comment>
<feature type="domain" description="RNA polymerase sigma factor 70 region 4 type 2" evidence="6">
    <location>
        <begin position="125"/>
        <end position="177"/>
    </location>
</feature>
<dbReference type="InterPro" id="IPR013249">
    <property type="entry name" value="RNA_pol_sigma70_r4_t2"/>
</dbReference>
<keyword evidence="10" id="KW-1185">Reference proteome</keyword>
<dbReference type="SUPFAM" id="SSF88659">
    <property type="entry name" value="Sigma3 and sigma4 domains of RNA polymerase sigma factors"/>
    <property type="match status" value="1"/>
</dbReference>
<gene>
    <name evidence="7" type="ORF">GCM10007422_12030</name>
    <name evidence="8" type="ORF">GGQ60_001425</name>
</gene>
<dbReference type="NCBIfam" id="TIGR02937">
    <property type="entry name" value="sigma70-ECF"/>
    <property type="match status" value="1"/>
</dbReference>
<dbReference type="GO" id="GO:0003677">
    <property type="term" value="F:DNA binding"/>
    <property type="evidence" value="ECO:0007669"/>
    <property type="project" value="InterPro"/>
</dbReference>
<keyword evidence="3" id="KW-0731">Sigma factor</keyword>
<dbReference type="AlphaFoldDB" id="A0A7W6K926"/>
<evidence type="ECO:0000313" key="9">
    <source>
        <dbReference type="Proteomes" id="UP000532273"/>
    </source>
</evidence>
<keyword evidence="7" id="KW-0240">DNA-directed RNA polymerase</keyword>
<keyword evidence="4" id="KW-0804">Transcription</keyword>
<evidence type="ECO:0000256" key="2">
    <source>
        <dbReference type="ARBA" id="ARBA00023015"/>
    </source>
</evidence>
<dbReference type="InterPro" id="IPR007627">
    <property type="entry name" value="RNA_pol_sigma70_r2"/>
</dbReference>
<protein>
    <submittedName>
        <fullName evidence="7">DNA-directed RNA polymerase sigma-70 factor</fullName>
    </submittedName>
    <submittedName>
        <fullName evidence="8">RNA polymerase sigma factor (Sigma-70 family)</fullName>
    </submittedName>
</protein>
<reference evidence="7" key="4">
    <citation type="submission" date="2024-05" db="EMBL/GenBank/DDBJ databases">
        <authorList>
            <person name="Sun Q."/>
            <person name="Zhou Y."/>
        </authorList>
    </citation>
    <scope>NUCLEOTIDE SEQUENCE</scope>
    <source>
        <strain evidence="7">CGMCC 1.15287</strain>
    </source>
</reference>
<dbReference type="GO" id="GO:0000428">
    <property type="term" value="C:DNA-directed RNA polymerase complex"/>
    <property type="evidence" value="ECO:0007669"/>
    <property type="project" value="UniProtKB-KW"/>
</dbReference>
<dbReference type="InterPro" id="IPR039425">
    <property type="entry name" value="RNA_pol_sigma-70-like"/>
</dbReference>
<evidence type="ECO:0000259" key="6">
    <source>
        <dbReference type="Pfam" id="PF08281"/>
    </source>
</evidence>
<dbReference type="InterPro" id="IPR014284">
    <property type="entry name" value="RNA_pol_sigma-70_dom"/>
</dbReference>
<dbReference type="GO" id="GO:0006352">
    <property type="term" value="P:DNA-templated transcription initiation"/>
    <property type="evidence" value="ECO:0007669"/>
    <property type="project" value="InterPro"/>
</dbReference>
<dbReference type="Pfam" id="PF04542">
    <property type="entry name" value="Sigma70_r2"/>
    <property type="match status" value="1"/>
</dbReference>
<dbReference type="InterPro" id="IPR036388">
    <property type="entry name" value="WH-like_DNA-bd_sf"/>
</dbReference>
<reference evidence="7" key="1">
    <citation type="journal article" date="2014" name="Int. J. Syst. Evol. Microbiol.">
        <title>Complete genome of a new Firmicutes species belonging to the dominant human colonic microbiota ('Ruminococcus bicirculans') reveals two chromosomes and a selective capacity to utilize plant glucans.</title>
        <authorList>
            <consortium name="NISC Comparative Sequencing Program"/>
            <person name="Wegmann U."/>
            <person name="Louis P."/>
            <person name="Goesmann A."/>
            <person name="Henrissat B."/>
            <person name="Duncan S.H."/>
            <person name="Flint H.J."/>
        </authorList>
    </citation>
    <scope>NUCLEOTIDE SEQUENCE</scope>
    <source>
        <strain evidence="7">CGMCC 1.15287</strain>
    </source>
</reference>
<evidence type="ECO:0000256" key="1">
    <source>
        <dbReference type="ARBA" id="ARBA00010641"/>
    </source>
</evidence>
<evidence type="ECO:0000259" key="5">
    <source>
        <dbReference type="Pfam" id="PF04542"/>
    </source>
</evidence>
<dbReference type="EMBL" id="BMHZ01000001">
    <property type="protein sequence ID" value="GGG99276.1"/>
    <property type="molecule type" value="Genomic_DNA"/>
</dbReference>
<dbReference type="Pfam" id="PF08281">
    <property type="entry name" value="Sigma70_r4_2"/>
    <property type="match status" value="1"/>
</dbReference>
<accession>A0A7W6K926</accession>
<evidence type="ECO:0000313" key="8">
    <source>
        <dbReference type="EMBL" id="MBB4107444.1"/>
    </source>
</evidence>
<proteinExistence type="inferred from homology"/>
<dbReference type="PANTHER" id="PTHR43133:SF46">
    <property type="entry name" value="RNA POLYMERASE SIGMA-70 FACTOR ECF SUBFAMILY"/>
    <property type="match status" value="1"/>
</dbReference>
<evidence type="ECO:0000256" key="3">
    <source>
        <dbReference type="ARBA" id="ARBA00023082"/>
    </source>
</evidence>
<dbReference type="Gene3D" id="1.10.1740.10">
    <property type="match status" value="1"/>
</dbReference>
<dbReference type="Proteomes" id="UP000642938">
    <property type="component" value="Unassembled WGS sequence"/>
</dbReference>
<reference evidence="10" key="2">
    <citation type="journal article" date="2019" name="Int. J. Syst. Evol. Microbiol.">
        <title>The Global Catalogue of Microorganisms (GCM) 10K type strain sequencing project: providing services to taxonomists for standard genome sequencing and annotation.</title>
        <authorList>
            <consortium name="The Broad Institute Genomics Platform"/>
            <consortium name="The Broad Institute Genome Sequencing Center for Infectious Disease"/>
            <person name="Wu L."/>
            <person name="Ma J."/>
        </authorList>
    </citation>
    <scope>NUCLEOTIDE SEQUENCE [LARGE SCALE GENOMIC DNA]</scope>
    <source>
        <strain evidence="10">CGMCC 1.15287</strain>
    </source>
</reference>
<dbReference type="RefSeq" id="WP_183761454.1">
    <property type="nucleotide sequence ID" value="NZ_BMHZ01000001.1"/>
</dbReference>
<dbReference type="SUPFAM" id="SSF88946">
    <property type="entry name" value="Sigma2 domain of RNA polymerase sigma factors"/>
    <property type="match status" value="1"/>
</dbReference>
<reference evidence="8 9" key="3">
    <citation type="submission" date="2020-08" db="EMBL/GenBank/DDBJ databases">
        <title>Genomic Encyclopedia of Type Strains, Phase IV (KMG-IV): sequencing the most valuable type-strain genomes for metagenomic binning, comparative biology and taxonomic classification.</title>
        <authorList>
            <person name="Goeker M."/>
        </authorList>
    </citation>
    <scope>NUCLEOTIDE SEQUENCE [LARGE SCALE GENOMIC DNA]</scope>
    <source>
        <strain evidence="8 9">DSM 100774</strain>
    </source>
</reference>
<keyword evidence="2" id="KW-0805">Transcription regulation</keyword>
<evidence type="ECO:0000256" key="4">
    <source>
        <dbReference type="ARBA" id="ARBA00023163"/>
    </source>
</evidence>
<dbReference type="PANTHER" id="PTHR43133">
    <property type="entry name" value="RNA POLYMERASE ECF-TYPE SIGMA FACTO"/>
    <property type="match status" value="1"/>
</dbReference>
<organism evidence="8 9">
    <name type="scientific">Pedobacter zeae</name>
    <dbReference type="NCBI Taxonomy" id="1737356"/>
    <lineage>
        <taxon>Bacteria</taxon>
        <taxon>Pseudomonadati</taxon>
        <taxon>Bacteroidota</taxon>
        <taxon>Sphingobacteriia</taxon>
        <taxon>Sphingobacteriales</taxon>
        <taxon>Sphingobacteriaceae</taxon>
        <taxon>Pedobacter</taxon>
    </lineage>
</organism>
<dbReference type="Proteomes" id="UP000532273">
    <property type="component" value="Unassembled WGS sequence"/>
</dbReference>
<dbReference type="InterPro" id="IPR013325">
    <property type="entry name" value="RNA_pol_sigma_r2"/>
</dbReference>
<sequence length="197" mass="23037">MANDLNDIDLWGNLVKGNRIALNSIYSSYFSSLYRYGMRMLQDEDAVRDCIQNLFVHLWVNHKKLPPVNNLRGYLISALRNNMINFKNVEGRFQKVDLEANEVFDLKFSVESAFIQKEEQTEQVRQLSQAMNKLTPRQKEIIYLRYFEELDYAEISTIMDLSIKGTYKLSARALEALREVLNIDKMMLLAILLSLKN</sequence>
<feature type="domain" description="RNA polymerase sigma-70 region 2" evidence="5">
    <location>
        <begin position="26"/>
        <end position="87"/>
    </location>
</feature>
<name>A0A7W6K926_9SPHI</name>
<dbReference type="Gene3D" id="1.10.10.10">
    <property type="entry name" value="Winged helix-like DNA-binding domain superfamily/Winged helix DNA-binding domain"/>
    <property type="match status" value="1"/>
</dbReference>
<evidence type="ECO:0000313" key="10">
    <source>
        <dbReference type="Proteomes" id="UP000642938"/>
    </source>
</evidence>
<dbReference type="InterPro" id="IPR013324">
    <property type="entry name" value="RNA_pol_sigma_r3/r4-like"/>
</dbReference>
<dbReference type="GO" id="GO:0016987">
    <property type="term" value="F:sigma factor activity"/>
    <property type="evidence" value="ECO:0007669"/>
    <property type="project" value="UniProtKB-KW"/>
</dbReference>
<dbReference type="EMBL" id="JACIEF010000002">
    <property type="protein sequence ID" value="MBB4107444.1"/>
    <property type="molecule type" value="Genomic_DNA"/>
</dbReference>
<dbReference type="CDD" id="cd06171">
    <property type="entry name" value="Sigma70_r4"/>
    <property type="match status" value="1"/>
</dbReference>
<comment type="caution">
    <text evidence="8">The sequence shown here is derived from an EMBL/GenBank/DDBJ whole genome shotgun (WGS) entry which is preliminary data.</text>
</comment>